<dbReference type="InterPro" id="IPR002130">
    <property type="entry name" value="Cyclophilin-type_PPIase_dom"/>
</dbReference>
<keyword evidence="5" id="KW-0697">Rotamase</keyword>
<sequence length="633" mass="70690">MAEEEETAPSLKRAREQEETGENTESSEDDDIGPALPSAQEVQQPRKKRKRLPHEKQYIAALPAGTRYSKSLMHREQLAFVTLTPYTDFLITSSVDGYVKFWKKVAAGDVEFVKEYKAHEGEIRSVTVSADGRSYATAGVDKTVKIFDVETFDLLAIIELQDLPPKCICFVHAKGSGFPLLAVSSQIDGRISIFDGRGENTAAIHTMTGLHRKPVHLMSYNNAYDCVISADEGGMLEYWQPSGSYEKPHDVFQMKSSTDLFEFKKRKAVPCSLTISPTGQQFATFSFPDRKIRIFNFASGKLYRTYDESIETVTTMNQAGTLGVEMDAVEFGRRIAVERELEDFGSRLNVIFDESGNFLLYGSLAGVKVLNTLTNRIVKIYGNTEPFRPLNLALYQGQPQKKGVITVQMAASDNPLLQQAEERDAMLVSTGSGKLRFYVFTNETEAAKSTRDVHNEKPRNVAGGKKTNGDAAAEQDTRRAASATIHTTEGDIQVRLYPTQVPKTVENFTIHARENYYNNIIFHRVIRKFMIQTGDPLGDGTGGESIWGGQFEDEFHPDLDHKSYTLSMANSGANTNASQFFITTERTPWLDGKHTVFGRVVRGMDVVHAIENTKTYKERPVKDIKIVNISLGT</sequence>
<dbReference type="InterPro" id="IPR029000">
    <property type="entry name" value="Cyclophilin-like_dom_sf"/>
</dbReference>
<proteinExistence type="predicted"/>
<dbReference type="PROSITE" id="PS50294">
    <property type="entry name" value="WD_REPEATS_REGION"/>
    <property type="match status" value="1"/>
</dbReference>
<evidence type="ECO:0000256" key="1">
    <source>
        <dbReference type="ARBA" id="ARBA00000971"/>
    </source>
</evidence>
<evidence type="ECO:0000313" key="12">
    <source>
        <dbReference type="Proteomes" id="UP000799441"/>
    </source>
</evidence>
<feature type="compositionally biased region" description="Acidic residues" evidence="9">
    <location>
        <begin position="19"/>
        <end position="32"/>
    </location>
</feature>
<protein>
    <recommendedName>
        <fullName evidence="7">Peptidyl-prolyl cis-trans isomerase-like 1</fullName>
        <ecNumber evidence="2">5.2.1.8</ecNumber>
    </recommendedName>
</protein>
<comment type="catalytic activity">
    <reaction evidence="1">
        <text>[protein]-peptidylproline (omega=180) = [protein]-peptidylproline (omega=0)</text>
        <dbReference type="Rhea" id="RHEA:16237"/>
        <dbReference type="Rhea" id="RHEA-COMP:10747"/>
        <dbReference type="Rhea" id="RHEA-COMP:10748"/>
        <dbReference type="ChEBI" id="CHEBI:83833"/>
        <dbReference type="ChEBI" id="CHEBI:83834"/>
        <dbReference type="EC" id="5.2.1.8"/>
    </reaction>
</comment>
<comment type="caution">
    <text evidence="11">The sequence shown here is derived from an EMBL/GenBank/DDBJ whole genome shotgun (WGS) entry which is preliminary data.</text>
</comment>
<dbReference type="PRINTS" id="PR00153">
    <property type="entry name" value="CSAPPISMRASE"/>
</dbReference>
<evidence type="ECO:0000256" key="2">
    <source>
        <dbReference type="ARBA" id="ARBA00013194"/>
    </source>
</evidence>
<keyword evidence="4" id="KW-0677">Repeat</keyword>
<keyword evidence="6 11" id="KW-0413">Isomerase</keyword>
<evidence type="ECO:0000256" key="5">
    <source>
        <dbReference type="ARBA" id="ARBA00023110"/>
    </source>
</evidence>
<feature type="region of interest" description="Disordered" evidence="9">
    <location>
        <begin position="448"/>
        <end position="485"/>
    </location>
</feature>
<evidence type="ECO:0000256" key="4">
    <source>
        <dbReference type="ARBA" id="ARBA00022737"/>
    </source>
</evidence>
<dbReference type="Gene3D" id="2.40.100.10">
    <property type="entry name" value="Cyclophilin-like"/>
    <property type="match status" value="1"/>
</dbReference>
<evidence type="ECO:0000256" key="9">
    <source>
        <dbReference type="SAM" id="MobiDB-lite"/>
    </source>
</evidence>
<dbReference type="InterPro" id="IPR015943">
    <property type="entry name" value="WD40/YVTN_repeat-like_dom_sf"/>
</dbReference>
<gene>
    <name evidence="11" type="ORF">K431DRAFT_339524</name>
</gene>
<accession>A0A9P4Q677</accession>
<dbReference type="InterPro" id="IPR036322">
    <property type="entry name" value="WD40_repeat_dom_sf"/>
</dbReference>
<dbReference type="InterPro" id="IPR044666">
    <property type="entry name" value="Cyclophilin_A-like"/>
</dbReference>
<dbReference type="Proteomes" id="UP000799441">
    <property type="component" value="Unassembled WGS sequence"/>
</dbReference>
<dbReference type="Pfam" id="PF00400">
    <property type="entry name" value="WD40"/>
    <property type="match status" value="1"/>
</dbReference>
<name>A0A9P4Q677_9PEZI</name>
<evidence type="ECO:0000313" key="11">
    <source>
        <dbReference type="EMBL" id="KAF2720320.1"/>
    </source>
</evidence>
<evidence type="ECO:0000256" key="3">
    <source>
        <dbReference type="ARBA" id="ARBA00022574"/>
    </source>
</evidence>
<reference evidence="11" key="1">
    <citation type="journal article" date="2020" name="Stud. Mycol.">
        <title>101 Dothideomycetes genomes: a test case for predicting lifestyles and emergence of pathogens.</title>
        <authorList>
            <person name="Haridas S."/>
            <person name="Albert R."/>
            <person name="Binder M."/>
            <person name="Bloem J."/>
            <person name="Labutti K."/>
            <person name="Salamov A."/>
            <person name="Andreopoulos B."/>
            <person name="Baker S."/>
            <person name="Barry K."/>
            <person name="Bills G."/>
            <person name="Bluhm B."/>
            <person name="Cannon C."/>
            <person name="Castanera R."/>
            <person name="Culley D."/>
            <person name="Daum C."/>
            <person name="Ezra D."/>
            <person name="Gonzalez J."/>
            <person name="Henrissat B."/>
            <person name="Kuo A."/>
            <person name="Liang C."/>
            <person name="Lipzen A."/>
            <person name="Lutzoni F."/>
            <person name="Magnuson J."/>
            <person name="Mondo S."/>
            <person name="Nolan M."/>
            <person name="Ohm R."/>
            <person name="Pangilinan J."/>
            <person name="Park H.-J."/>
            <person name="Ramirez L."/>
            <person name="Alfaro M."/>
            <person name="Sun H."/>
            <person name="Tritt A."/>
            <person name="Yoshinaga Y."/>
            <person name="Zwiers L.-H."/>
            <person name="Turgeon B."/>
            <person name="Goodwin S."/>
            <person name="Spatafora J."/>
            <person name="Crous P."/>
            <person name="Grigoriev I."/>
        </authorList>
    </citation>
    <scope>NUCLEOTIDE SEQUENCE</scope>
    <source>
        <strain evidence="11">CBS 116435</strain>
    </source>
</reference>
<dbReference type="SMART" id="SM00320">
    <property type="entry name" value="WD40"/>
    <property type="match status" value="5"/>
</dbReference>
<dbReference type="PROSITE" id="PS50082">
    <property type="entry name" value="WD_REPEATS_2"/>
    <property type="match status" value="2"/>
</dbReference>
<keyword evidence="12" id="KW-1185">Reference proteome</keyword>
<dbReference type="SUPFAM" id="SSF50978">
    <property type="entry name" value="WD40 repeat-like"/>
    <property type="match status" value="1"/>
</dbReference>
<dbReference type="GO" id="GO:0005634">
    <property type="term" value="C:nucleus"/>
    <property type="evidence" value="ECO:0007669"/>
    <property type="project" value="UniProtKB-ARBA"/>
</dbReference>
<feature type="repeat" description="WD" evidence="8">
    <location>
        <begin position="71"/>
        <end position="103"/>
    </location>
</feature>
<dbReference type="SUPFAM" id="SSF50891">
    <property type="entry name" value="Cyclophilin-like"/>
    <property type="match status" value="1"/>
</dbReference>
<dbReference type="EC" id="5.2.1.8" evidence="2"/>
<dbReference type="PROSITE" id="PS50072">
    <property type="entry name" value="CSA_PPIASE_2"/>
    <property type="match status" value="1"/>
</dbReference>
<feature type="repeat" description="WD" evidence="8">
    <location>
        <begin position="116"/>
        <end position="157"/>
    </location>
</feature>
<dbReference type="AlphaFoldDB" id="A0A9P4Q677"/>
<dbReference type="InterPro" id="IPR001680">
    <property type="entry name" value="WD40_rpt"/>
</dbReference>
<evidence type="ECO:0000256" key="7">
    <source>
        <dbReference type="ARBA" id="ARBA00040798"/>
    </source>
</evidence>
<dbReference type="OrthoDB" id="10264753at2759"/>
<organism evidence="11 12">
    <name type="scientific">Polychaeton citri CBS 116435</name>
    <dbReference type="NCBI Taxonomy" id="1314669"/>
    <lineage>
        <taxon>Eukaryota</taxon>
        <taxon>Fungi</taxon>
        <taxon>Dikarya</taxon>
        <taxon>Ascomycota</taxon>
        <taxon>Pezizomycotina</taxon>
        <taxon>Dothideomycetes</taxon>
        <taxon>Dothideomycetidae</taxon>
        <taxon>Capnodiales</taxon>
        <taxon>Capnodiaceae</taxon>
        <taxon>Polychaeton</taxon>
    </lineage>
</organism>
<dbReference type="GO" id="GO:0003755">
    <property type="term" value="F:peptidyl-prolyl cis-trans isomerase activity"/>
    <property type="evidence" value="ECO:0007669"/>
    <property type="project" value="UniProtKB-KW"/>
</dbReference>
<keyword evidence="3 8" id="KW-0853">WD repeat</keyword>
<dbReference type="Gene3D" id="2.130.10.10">
    <property type="entry name" value="YVTN repeat-like/Quinoprotein amine dehydrogenase"/>
    <property type="match status" value="1"/>
</dbReference>
<evidence type="ECO:0000259" key="10">
    <source>
        <dbReference type="PROSITE" id="PS50072"/>
    </source>
</evidence>
<evidence type="ECO:0000256" key="6">
    <source>
        <dbReference type="ARBA" id="ARBA00023235"/>
    </source>
</evidence>
<dbReference type="Pfam" id="PF00160">
    <property type="entry name" value="Pro_isomerase"/>
    <property type="match status" value="1"/>
</dbReference>
<feature type="region of interest" description="Disordered" evidence="9">
    <location>
        <begin position="1"/>
        <end position="55"/>
    </location>
</feature>
<feature type="domain" description="PPIase cyclophilin-type" evidence="10">
    <location>
        <begin position="490"/>
        <end position="631"/>
    </location>
</feature>
<dbReference type="EMBL" id="MU003801">
    <property type="protein sequence ID" value="KAF2720320.1"/>
    <property type="molecule type" value="Genomic_DNA"/>
</dbReference>
<dbReference type="PANTHER" id="PTHR45625:SF4">
    <property type="entry name" value="PEPTIDYLPROLYL ISOMERASE DOMAIN AND WD REPEAT-CONTAINING PROTEIN 1"/>
    <property type="match status" value="1"/>
</dbReference>
<evidence type="ECO:0000256" key="8">
    <source>
        <dbReference type="PROSITE-ProRule" id="PRU00221"/>
    </source>
</evidence>
<dbReference type="PANTHER" id="PTHR45625">
    <property type="entry name" value="PEPTIDYL-PROLYL CIS-TRANS ISOMERASE-RELATED"/>
    <property type="match status" value="1"/>
</dbReference>
<dbReference type="FunFam" id="2.40.100.10:FF:000003">
    <property type="entry name" value="Peptidylprolyl isomerase domain and WD repeat-containing 1"/>
    <property type="match status" value="1"/>
</dbReference>
<feature type="compositionally biased region" description="Basic and acidic residues" evidence="9">
    <location>
        <begin position="448"/>
        <end position="459"/>
    </location>
</feature>